<accession>A0A120IEB5</accession>
<dbReference type="AlphaFoldDB" id="A0A120IEB5"/>
<dbReference type="Proteomes" id="UP000059672">
    <property type="component" value="Chromosome"/>
</dbReference>
<dbReference type="RefSeq" id="WP_068208269.1">
    <property type="nucleotide sequence ID" value="NZ_CP013355.1"/>
</dbReference>
<name>A0A120IEB5_9FLAO</name>
<evidence type="ECO:0000313" key="2">
    <source>
        <dbReference type="Proteomes" id="UP000059672"/>
    </source>
</evidence>
<dbReference type="EMBL" id="CP013355">
    <property type="protein sequence ID" value="AMC11142.1"/>
    <property type="molecule type" value="Genomic_DNA"/>
</dbReference>
<dbReference type="KEGG" id="lut:Lupro_07705"/>
<dbReference type="STRING" id="1622118.Lupro_07705"/>
<dbReference type="OrthoDB" id="1262821at2"/>
<sequence>MKLTCDEATALCDKNQYNEATLWEKLKLNIHLFLCKKCGLYSKQNHIVTKCVKIHKDSKLIKKDSLSDVEKEHIKEELEIKMNH</sequence>
<evidence type="ECO:0008006" key="3">
    <source>
        <dbReference type="Google" id="ProtNLM"/>
    </source>
</evidence>
<organism evidence="1 2">
    <name type="scientific">Lutibacter profundi</name>
    <dbReference type="NCBI Taxonomy" id="1622118"/>
    <lineage>
        <taxon>Bacteria</taxon>
        <taxon>Pseudomonadati</taxon>
        <taxon>Bacteroidota</taxon>
        <taxon>Flavobacteriia</taxon>
        <taxon>Flavobacteriales</taxon>
        <taxon>Flavobacteriaceae</taxon>
        <taxon>Lutibacter</taxon>
    </lineage>
</organism>
<proteinExistence type="predicted"/>
<reference evidence="1 2" key="2">
    <citation type="journal article" date="2016" name="Int. J. Syst. Evol. Microbiol.">
        <title>Lutibacter profundi sp. nov., isolated from a deep-sea hydrothermal system on the Arctic Mid-Ocean Ridge and emended description of the genus Lutibacter.</title>
        <authorList>
            <person name="Le Moine Bauer S."/>
            <person name="Roalkvam I."/>
            <person name="Steen I.H."/>
            <person name="Dahle H."/>
        </authorList>
    </citation>
    <scope>NUCLEOTIDE SEQUENCE [LARGE SCALE GENOMIC DNA]</scope>
    <source>
        <strain evidence="1 2">LP1</strain>
    </source>
</reference>
<gene>
    <name evidence="1" type="ORF">Lupro_07705</name>
</gene>
<keyword evidence="2" id="KW-1185">Reference proteome</keyword>
<protein>
    <recommendedName>
        <fullName evidence="3">Glycine dehydrogenase</fullName>
    </recommendedName>
</protein>
<reference evidence="2" key="1">
    <citation type="submission" date="2015-12" db="EMBL/GenBank/DDBJ databases">
        <title>Complete genome sequence of Lutibacter profundus strain LP1.</title>
        <authorList>
            <person name="Wissuwa J."/>
            <person name="Le Moine Bauer S."/>
            <person name="Stokke R."/>
            <person name="Dahle H."/>
            <person name="Steen I.H."/>
        </authorList>
    </citation>
    <scope>NUCLEOTIDE SEQUENCE [LARGE SCALE GENOMIC DNA]</scope>
    <source>
        <strain evidence="2">LP1</strain>
    </source>
</reference>
<evidence type="ECO:0000313" key="1">
    <source>
        <dbReference type="EMBL" id="AMC11142.1"/>
    </source>
</evidence>